<dbReference type="Proteomes" id="UP000619512">
    <property type="component" value="Unassembled WGS sequence"/>
</dbReference>
<protein>
    <recommendedName>
        <fullName evidence="1">T6SS Phospholipase effector Tle1-like catalytic domain-containing protein</fullName>
    </recommendedName>
</protein>
<evidence type="ECO:0000259" key="1">
    <source>
        <dbReference type="Pfam" id="PF09994"/>
    </source>
</evidence>
<accession>A0AA87Y6J1</accession>
<proteinExistence type="predicted"/>
<evidence type="ECO:0000313" key="2">
    <source>
        <dbReference type="EMBL" id="GGZ05382.1"/>
    </source>
</evidence>
<feature type="domain" description="T6SS Phospholipase effector Tle1-like catalytic" evidence="1">
    <location>
        <begin position="198"/>
        <end position="322"/>
    </location>
</feature>
<reference evidence="2" key="1">
    <citation type="journal article" date="2014" name="Int. J. Syst. Evol. Microbiol.">
        <title>Complete genome sequence of Corynebacterium casei LMG S-19264T (=DSM 44701T), isolated from a smear-ripened cheese.</title>
        <authorList>
            <consortium name="US DOE Joint Genome Institute (JGI-PGF)"/>
            <person name="Walter F."/>
            <person name="Albersmeier A."/>
            <person name="Kalinowski J."/>
            <person name="Ruckert C."/>
        </authorList>
    </citation>
    <scope>NUCLEOTIDE SEQUENCE</scope>
    <source>
        <strain evidence="2">KCTC 12344</strain>
    </source>
</reference>
<dbReference type="InterPro" id="IPR018712">
    <property type="entry name" value="Tle1-like_cat"/>
</dbReference>
<sequence>MRDRDGQRIPVLGVDGSDATIAGGTERLPTIECSHSNVARLFGAHTPTNLESGIFSYYIPGVGTPFPEIGELTESAGGKAFAAGGEARIIFALLQVINSVHGTLKGKPRLKDDAVGALAKSYRRAVATPPPPGDDRMRGSPLVEFFSEHIELLRQMLIAAAKPHIPSITLDVFGFSRGAAEAVAFCHMFDELLEKGKFAGIAASINFLGIFDTVASVFIGDSVAKTLPIPDRAADGHWAWASRILDDLPGCIRSGRHYIAAHEQRMNFPVTTLNGSREFKQVYFPGVHSDVGGGYAPGEGGKGRGAQSEMLSQIPLAYMYKEALLEGVPLLLYDEFPLALKDDFSVSKGLASAWEAYTEALIDRSDGTDHGDRLKRHMKLYYDWRAVRLESMRQCQFFVSASKQSQQDLDDSNRLLKGDLVLMRRRRLPPDARPELDDRQKQSANQWVWVHANDPLDAWEVFALNCFLYPDPPNSRVTAFFDDFMHDSIAGFYLAGEVTEYDKRVKIAEVLKKPPNSLKGFNKKIVEHWNLCHSLAKRKKLGESLNEEELLLAREAETGTPYPIMTDEDTKDMRNGMITTQTSTRREGGGYFLRRGYFPRDGIIFKKHLTYPDNLSRSAQVIRVQRAGKPDELYEAYWSNSVESDVSRNGRLAVV</sequence>
<evidence type="ECO:0000313" key="3">
    <source>
        <dbReference type="Proteomes" id="UP000619512"/>
    </source>
</evidence>
<comment type="caution">
    <text evidence="2">The sequence shown here is derived from an EMBL/GenBank/DDBJ whole genome shotgun (WGS) entry which is preliminary data.</text>
</comment>
<dbReference type="EMBL" id="BMWW01000009">
    <property type="protein sequence ID" value="GGZ05382.1"/>
    <property type="molecule type" value="Genomic_DNA"/>
</dbReference>
<reference evidence="2" key="2">
    <citation type="submission" date="2022-12" db="EMBL/GenBank/DDBJ databases">
        <authorList>
            <person name="Sun Q."/>
            <person name="Kim S."/>
        </authorList>
    </citation>
    <scope>NUCLEOTIDE SEQUENCE</scope>
    <source>
        <strain evidence="2">KCTC 12344</strain>
    </source>
</reference>
<organism evidence="2 3">
    <name type="scientific">Pseudoduganella plicata</name>
    <dbReference type="NCBI Taxonomy" id="321984"/>
    <lineage>
        <taxon>Bacteria</taxon>
        <taxon>Pseudomonadati</taxon>
        <taxon>Pseudomonadota</taxon>
        <taxon>Betaproteobacteria</taxon>
        <taxon>Burkholderiales</taxon>
        <taxon>Oxalobacteraceae</taxon>
        <taxon>Telluria group</taxon>
        <taxon>Pseudoduganella</taxon>
    </lineage>
</organism>
<name>A0AA87Y6J1_9BURK</name>
<dbReference type="AlphaFoldDB" id="A0AA87Y6J1"/>
<dbReference type="PANTHER" id="PTHR33840">
    <property type="match status" value="1"/>
</dbReference>
<dbReference type="PANTHER" id="PTHR33840:SF1">
    <property type="entry name" value="TLE1 PHOSPHOLIPASE DOMAIN-CONTAINING PROTEIN"/>
    <property type="match status" value="1"/>
</dbReference>
<gene>
    <name evidence="2" type="ORF">GCM10007388_43870</name>
</gene>
<dbReference type="Pfam" id="PF09994">
    <property type="entry name" value="T6SS_Tle1-like_cat"/>
    <property type="match status" value="1"/>
</dbReference>